<keyword evidence="1" id="KW-0472">Membrane</keyword>
<dbReference type="Proteomes" id="UP001316184">
    <property type="component" value="Chromosome"/>
</dbReference>
<feature type="transmembrane region" description="Helical" evidence="1">
    <location>
        <begin position="326"/>
        <end position="347"/>
    </location>
</feature>
<reference evidence="2 3" key="1">
    <citation type="submission" date="2022-08" db="EMBL/GenBank/DDBJ databases">
        <title>novel species in genus Aeromicrobium.</title>
        <authorList>
            <person name="Ye L."/>
        </authorList>
    </citation>
    <scope>NUCLEOTIDE SEQUENCE [LARGE SCALE GENOMIC DNA]</scope>
    <source>
        <strain evidence="3">zg-Y1379</strain>
    </source>
</reference>
<proteinExistence type="predicted"/>
<keyword evidence="1" id="KW-0812">Transmembrane</keyword>
<feature type="transmembrane region" description="Helical" evidence="1">
    <location>
        <begin position="86"/>
        <end position="107"/>
    </location>
</feature>
<evidence type="ECO:0000313" key="2">
    <source>
        <dbReference type="EMBL" id="UUP13469.1"/>
    </source>
</evidence>
<evidence type="ECO:0000313" key="3">
    <source>
        <dbReference type="Proteomes" id="UP001316184"/>
    </source>
</evidence>
<protein>
    <submittedName>
        <fullName evidence="2">Uncharacterized protein</fullName>
    </submittedName>
</protein>
<feature type="transmembrane region" description="Helical" evidence="1">
    <location>
        <begin position="119"/>
        <end position="139"/>
    </location>
</feature>
<keyword evidence="3" id="KW-1185">Reference proteome</keyword>
<feature type="transmembrane region" description="Helical" evidence="1">
    <location>
        <begin position="235"/>
        <end position="255"/>
    </location>
</feature>
<dbReference type="EMBL" id="CP102173">
    <property type="protein sequence ID" value="UUP13469.1"/>
    <property type="molecule type" value="Genomic_DNA"/>
</dbReference>
<feature type="transmembrane region" description="Helical" evidence="1">
    <location>
        <begin position="36"/>
        <end position="55"/>
    </location>
</feature>
<gene>
    <name evidence="2" type="ORF">NQV15_16710</name>
</gene>
<feature type="transmembrane region" description="Helical" evidence="1">
    <location>
        <begin position="61"/>
        <end position="79"/>
    </location>
</feature>
<dbReference type="RefSeq" id="WP_232403538.1">
    <property type="nucleotide sequence ID" value="NZ_CP102173.1"/>
</dbReference>
<keyword evidence="1" id="KW-1133">Transmembrane helix</keyword>
<accession>A0ABY5M944</accession>
<feature type="transmembrane region" description="Helical" evidence="1">
    <location>
        <begin position="209"/>
        <end position="229"/>
    </location>
</feature>
<evidence type="ECO:0000256" key="1">
    <source>
        <dbReference type="SAM" id="Phobius"/>
    </source>
</evidence>
<sequence length="456" mass="48534">MTALDLHGLATRGQLLRRADETIAASEAALFAARRALPVLAWSIGLLIISFALSGSDIESSSTGIAFLTDLVIVWWLVARLVPGRAFIGQLVAAVVFVVAGSILTPVVEELGDNASRRLFLATWGVLALGQVVSAWRYVATSRRLVRVVEAAISARREPAGRLLDDSDVVPEIATVHDLRDRADFDELVNGLTGRYTGRLYDLRVLKPTFILMVPGLLGLTFFLAPLVGADLGEWAALVSISGLLLLAPWLWASFADMSAVLLSRQGEANRVGVEAQLYGLRRQHAAGAAHIAPRRFSVIATPVGAVLAASWVALLVIRIRTASPLALVIAAAIVLVITAAVTIRVLRRRSHTRIFPLEGDGDSVLQSPARAVTLRLTDDGLEIDDIAGAAHSRTIPVTDILAIEPVSGTAAFAGTALGIVTTDVPVVLAGKDVEDEPAIVQLRRRLSSPGQGCRR</sequence>
<feature type="transmembrane region" description="Helical" evidence="1">
    <location>
        <begin position="299"/>
        <end position="320"/>
    </location>
</feature>
<name>A0ABY5M944_9ACTN</name>
<organism evidence="2 3">
    <name type="scientific">Aeromicrobium wangtongii</name>
    <dbReference type="NCBI Taxonomy" id="2969247"/>
    <lineage>
        <taxon>Bacteria</taxon>
        <taxon>Bacillati</taxon>
        <taxon>Actinomycetota</taxon>
        <taxon>Actinomycetes</taxon>
        <taxon>Propionibacteriales</taxon>
        <taxon>Nocardioidaceae</taxon>
        <taxon>Aeromicrobium</taxon>
    </lineage>
</organism>